<evidence type="ECO:0000313" key="1">
    <source>
        <dbReference type="EMBL" id="VDK83040.1"/>
    </source>
</evidence>
<accession>A0A3P6TVN1</accession>
<evidence type="ECO:0000313" key="2">
    <source>
        <dbReference type="Proteomes" id="UP000281553"/>
    </source>
</evidence>
<reference evidence="1 2" key="1">
    <citation type="submission" date="2018-11" db="EMBL/GenBank/DDBJ databases">
        <authorList>
            <consortium name="Pathogen Informatics"/>
        </authorList>
    </citation>
    <scope>NUCLEOTIDE SEQUENCE [LARGE SCALE GENOMIC DNA]</scope>
</reference>
<dbReference type="AlphaFoldDB" id="A0A3P6TVN1"/>
<name>A0A3P6TVN1_DIBLA</name>
<dbReference type="OrthoDB" id="6314654at2759"/>
<dbReference type="EMBL" id="UYRU01043610">
    <property type="protein sequence ID" value="VDK83040.1"/>
    <property type="molecule type" value="Genomic_DNA"/>
</dbReference>
<proteinExistence type="predicted"/>
<gene>
    <name evidence="1" type="ORF">DILT_LOCUS3412</name>
</gene>
<dbReference type="Proteomes" id="UP000281553">
    <property type="component" value="Unassembled WGS sequence"/>
</dbReference>
<keyword evidence="2" id="KW-1185">Reference proteome</keyword>
<organism evidence="1 2">
    <name type="scientific">Dibothriocephalus latus</name>
    <name type="common">Fish tapeworm</name>
    <name type="synonym">Diphyllobothrium latum</name>
    <dbReference type="NCBI Taxonomy" id="60516"/>
    <lineage>
        <taxon>Eukaryota</taxon>
        <taxon>Metazoa</taxon>
        <taxon>Spiralia</taxon>
        <taxon>Lophotrochozoa</taxon>
        <taxon>Platyhelminthes</taxon>
        <taxon>Cestoda</taxon>
        <taxon>Eucestoda</taxon>
        <taxon>Diphyllobothriidea</taxon>
        <taxon>Diphyllobothriidae</taxon>
        <taxon>Dibothriocephalus</taxon>
    </lineage>
</organism>
<protein>
    <submittedName>
        <fullName evidence="1">Uncharacterized protein</fullName>
    </submittedName>
</protein>
<sequence>MRIHGTDIDEPAAGAPLHSRQRRLHCSDYPRIVNHLMGLFSHTRISDSGIHCAAVAPSIPSTPIANPAHSTPIAGTTNTNTISEQHEQRHPIILHLLIRHFYRTCISRIGLVDQV</sequence>